<evidence type="ECO:0000313" key="1">
    <source>
        <dbReference type="EMBL" id="KAB1638898.1"/>
    </source>
</evidence>
<dbReference type="RefSeq" id="WP_151421949.1">
    <property type="nucleotide sequence ID" value="NZ_WBJX01000001.1"/>
</dbReference>
<dbReference type="Gene3D" id="2.60.120.10">
    <property type="entry name" value="Jelly Rolls"/>
    <property type="match status" value="1"/>
</dbReference>
<dbReference type="InterPro" id="IPR047713">
    <property type="entry name" value="DHCW_cupin"/>
</dbReference>
<comment type="caution">
    <text evidence="1">The sequence shown here is derived from an EMBL/GenBank/DDBJ whole genome shotgun (WGS) entry which is preliminary data.</text>
</comment>
<name>A0A7J5B404_9MICO</name>
<dbReference type="SUPFAM" id="SSF51182">
    <property type="entry name" value="RmlC-like cupins"/>
    <property type="match status" value="1"/>
</dbReference>
<dbReference type="Proteomes" id="UP000490386">
    <property type="component" value="Unassembled WGS sequence"/>
</dbReference>
<dbReference type="NCBIfam" id="NF038084">
    <property type="entry name" value="DHCW_cupin"/>
    <property type="match status" value="1"/>
</dbReference>
<evidence type="ECO:0000313" key="2">
    <source>
        <dbReference type="Proteomes" id="UP000490386"/>
    </source>
</evidence>
<dbReference type="InterPro" id="IPR014710">
    <property type="entry name" value="RmlC-like_jellyroll"/>
</dbReference>
<reference evidence="1 2" key="1">
    <citation type="submission" date="2019-09" db="EMBL/GenBank/DDBJ databases">
        <title>Phylogeny of genus Pseudoclavibacter and closely related genus.</title>
        <authorList>
            <person name="Li Y."/>
        </authorList>
    </citation>
    <scope>NUCLEOTIDE SEQUENCE [LARGE SCALE GENOMIC DNA]</scope>
    <source>
        <strain evidence="1 2">THG-MD12</strain>
    </source>
</reference>
<proteinExistence type="predicted"/>
<dbReference type="InterPro" id="IPR011051">
    <property type="entry name" value="RmlC_Cupin_sf"/>
</dbReference>
<organism evidence="1 2">
    <name type="scientific">Pseudoclavibacter terrae</name>
    <dbReference type="NCBI Taxonomy" id="1530195"/>
    <lineage>
        <taxon>Bacteria</taxon>
        <taxon>Bacillati</taxon>
        <taxon>Actinomycetota</taxon>
        <taxon>Actinomycetes</taxon>
        <taxon>Micrococcales</taxon>
        <taxon>Microbacteriaceae</taxon>
        <taxon>Pseudoclavibacter</taxon>
    </lineage>
</organism>
<gene>
    <name evidence="1" type="ORF">F8O03_00640</name>
</gene>
<dbReference type="EMBL" id="WBJX01000001">
    <property type="protein sequence ID" value="KAB1638898.1"/>
    <property type="molecule type" value="Genomic_DNA"/>
</dbReference>
<dbReference type="OrthoDB" id="9794443at2"/>
<keyword evidence="2" id="KW-1185">Reference proteome</keyword>
<sequence length="109" mass="12110">MDLLGHAFTTTDWASLEPTIHTGTTGEARWRTQQIGDTRIRMVDYTPGYLADHWCSRGHVLFVLDGTLETELDDGRLVTLSAGQSYQVGTGMEAHRSRTEAGARLFIVD</sequence>
<protein>
    <submittedName>
        <fullName evidence="1">Cupin domain-containing protein</fullName>
    </submittedName>
</protein>
<dbReference type="AlphaFoldDB" id="A0A7J5B404"/>
<accession>A0A7J5B404</accession>